<dbReference type="InterPro" id="IPR027417">
    <property type="entry name" value="P-loop_NTPase"/>
</dbReference>
<dbReference type="RefSeq" id="WP_285452861.1">
    <property type="nucleotide sequence ID" value="NZ_CP127173.1"/>
</dbReference>
<evidence type="ECO:0008006" key="3">
    <source>
        <dbReference type="Google" id="ProtNLM"/>
    </source>
</evidence>
<name>A0ABY8XJJ7_9PSEU</name>
<keyword evidence="2" id="KW-1185">Reference proteome</keyword>
<dbReference type="SUPFAM" id="SSF52540">
    <property type="entry name" value="P-loop containing nucleoside triphosphate hydrolases"/>
    <property type="match status" value="1"/>
</dbReference>
<dbReference type="Proteomes" id="UP001227101">
    <property type="component" value="Chromosome"/>
</dbReference>
<dbReference type="PANTHER" id="PTHR19959:SF119">
    <property type="entry name" value="FUNGAL LIPASE-LIKE DOMAIN-CONTAINING PROTEIN"/>
    <property type="match status" value="1"/>
</dbReference>
<dbReference type="SMART" id="SM00028">
    <property type="entry name" value="TPR"/>
    <property type="match status" value="4"/>
</dbReference>
<dbReference type="SUPFAM" id="SSF48452">
    <property type="entry name" value="TPR-like"/>
    <property type="match status" value="2"/>
</dbReference>
<evidence type="ECO:0000313" key="2">
    <source>
        <dbReference type="Proteomes" id="UP001227101"/>
    </source>
</evidence>
<reference evidence="1 2" key="1">
    <citation type="submission" date="2023-06" db="EMBL/GenBank/DDBJ databases">
        <authorList>
            <person name="Oyuntsetseg B."/>
            <person name="Kim S.B."/>
        </authorList>
    </citation>
    <scope>NUCLEOTIDE SEQUENCE [LARGE SCALE GENOMIC DNA]</scope>
    <source>
        <strain evidence="1 2">2-2</strain>
    </source>
</reference>
<dbReference type="InterPro" id="IPR019734">
    <property type="entry name" value="TPR_rpt"/>
</dbReference>
<gene>
    <name evidence="1" type="ORF">QP939_44510</name>
</gene>
<sequence length="1261" mass="138152">MSLGDQPGRSAAVVRWWRLDDTVDAALLEVPADDETWVPPASLRVHPQRWGRFVTAGTELAVAAMGFPRQQRRDGLRHPEVLGGRVRPHGGATFEILDAHGTMDFDTSGLGTESRTPWSGMSGAAVFPDGDKLLLGVVRSDRRPEHGTRLLCTTVESLLALADFRAVVRAASGVDPGPEPAELAGLLEPAPPKRALTSPTMLLRADAEVVPFHGREDTLSALERWCSADTPGPAVRVLTGPGGQGKTRLARELMARLRERGWVAGQVHGREVGDVRALRAIQHPVLFVVDYAETRPELVRELAERAEDAPHPVRLLLLARGLGSWQFAATGRGLDELKLPALSPGATDRESAFRAAARGLAPRLGEVTGRTDVDWRALAETVPARVGAAGAETALTTQMAALVALLRHGRDPEGDQPLEGELLAHERRYWLDNAAARDLGKRAARLLEPAVAAAVLCPALDEVEAGDVIRRALPAEPGSTTAEIAELLREPHPPPEGRYWGQLEPDRLAEYQASEAVIADPKLLERLFADAPDHLRGQTLTVLARAAVAHANERRTRAAQTVVERLRAALRSASAERPLTAATLRTHLAALPEQTHVLRDYALDVARELSGKYPATSDDPDVLRDRAWALHSLAERYLGVGDWDHAHEAASEAVAIRERLADDGALAESLLVASEALRVTGNPAEAHRAGAEALRLFRTLAADEGPGAEKRERGLVRALVNLSVVVWQLDPTTIDFDQVARSEQHADEAVRRARVLAEQHPELDPLLLVRALEERSNSLWRLQKHPESFSQSEEVVETARRLAHENPDAGAADLANALLGMSVSHSAADRPYEERKAAELEAIAVLRPLADELPEVHRPVLALLLHNLACEQRDEGDHAAARESVTEAIRLRRAVTYDPRGDPRLRLAQSLWVLGHIDYRVGDDEAAMTRYREALALYDEVASPLNTRDLNTQAEIYRDLAAAAEALGRKKDALDAQNRAIATLRRLSDYAPSLYAWRYVSALHDQSDLYQRHDRPVAARTRLRQVLPRYRRLARDTPEARSSLAWCLYDLGTSYASAFPTVPRAVAPLREAYELRTALAAEDASETVHLATTCAALSRALTMTSLFAEAARVAEHEVRVRRGLLDTDREGQELSLCFALLRLAEARTMAGAPDEAWRTAVEAEELCLAVAANATSLTKGRVLRRLARALSLCGRHDWRRAARAEEPARRAVRVYRNLVDRHPGDAGLQADLREAVRVCAQALDRLGRHSEAVDVQQRRGA</sequence>
<dbReference type="PANTHER" id="PTHR19959">
    <property type="entry name" value="KINESIN LIGHT CHAIN"/>
    <property type="match status" value="1"/>
</dbReference>
<dbReference type="Gene3D" id="1.25.40.10">
    <property type="entry name" value="Tetratricopeptide repeat domain"/>
    <property type="match status" value="2"/>
</dbReference>
<proteinExistence type="predicted"/>
<dbReference type="EMBL" id="CP127173">
    <property type="protein sequence ID" value="WIV55800.1"/>
    <property type="molecule type" value="Genomic_DNA"/>
</dbReference>
<protein>
    <recommendedName>
        <fullName evidence="3">Tetratricopeptide repeat protein</fullName>
    </recommendedName>
</protein>
<accession>A0ABY8XJJ7</accession>
<dbReference type="Gene3D" id="3.40.50.300">
    <property type="entry name" value="P-loop containing nucleotide triphosphate hydrolases"/>
    <property type="match status" value="1"/>
</dbReference>
<organism evidence="1 2">
    <name type="scientific">Amycolatopsis nalaikhensis</name>
    <dbReference type="NCBI Taxonomy" id="715472"/>
    <lineage>
        <taxon>Bacteria</taxon>
        <taxon>Bacillati</taxon>
        <taxon>Actinomycetota</taxon>
        <taxon>Actinomycetes</taxon>
        <taxon>Pseudonocardiales</taxon>
        <taxon>Pseudonocardiaceae</taxon>
        <taxon>Amycolatopsis</taxon>
    </lineage>
</organism>
<dbReference type="InterPro" id="IPR011990">
    <property type="entry name" value="TPR-like_helical_dom_sf"/>
</dbReference>
<evidence type="ECO:0000313" key="1">
    <source>
        <dbReference type="EMBL" id="WIV55800.1"/>
    </source>
</evidence>